<proteinExistence type="predicted"/>
<dbReference type="SUPFAM" id="SSF53448">
    <property type="entry name" value="Nucleotide-diphospho-sugar transferases"/>
    <property type="match status" value="1"/>
</dbReference>
<comment type="caution">
    <text evidence="1">The sequence shown here is derived from an EMBL/GenBank/DDBJ whole genome shotgun (WGS) entry which is preliminary data.</text>
</comment>
<reference evidence="1" key="1">
    <citation type="journal article" date="2014" name="Int. J. Syst. Evol. Microbiol.">
        <title>Complete genome sequence of Corynebacterium casei LMG S-19264T (=DSM 44701T), isolated from a smear-ripened cheese.</title>
        <authorList>
            <consortium name="US DOE Joint Genome Institute (JGI-PGF)"/>
            <person name="Walter F."/>
            <person name="Albersmeier A."/>
            <person name="Kalinowski J."/>
            <person name="Ruckert C."/>
        </authorList>
    </citation>
    <scope>NUCLEOTIDE SEQUENCE</scope>
    <source>
        <strain evidence="1">KCTC 22169</strain>
    </source>
</reference>
<evidence type="ECO:0000313" key="2">
    <source>
        <dbReference type="Proteomes" id="UP000626148"/>
    </source>
</evidence>
<dbReference type="Proteomes" id="UP000626148">
    <property type="component" value="Unassembled WGS sequence"/>
</dbReference>
<dbReference type="PANTHER" id="PTHR43179:SF7">
    <property type="entry name" value="RHAMNOSYLTRANSFERASE WBBL"/>
    <property type="match status" value="1"/>
</dbReference>
<reference evidence="1" key="2">
    <citation type="submission" date="2020-09" db="EMBL/GenBank/DDBJ databases">
        <authorList>
            <person name="Sun Q."/>
            <person name="Kim S."/>
        </authorList>
    </citation>
    <scope>NUCLEOTIDE SEQUENCE</scope>
    <source>
        <strain evidence="1">KCTC 22169</strain>
    </source>
</reference>
<keyword evidence="2" id="KW-1185">Reference proteome</keyword>
<gene>
    <name evidence="1" type="primary">wbbL</name>
    <name evidence="1" type="ORF">GCM10007392_30340</name>
</gene>
<dbReference type="EMBL" id="BMXR01000007">
    <property type="protein sequence ID" value="GGX60245.1"/>
    <property type="molecule type" value="Genomic_DNA"/>
</dbReference>
<sequence length="265" mass="30795">MALYVSIVSHEHTDDILDGLQPHRLRAAGIQVVIKDNRPDTRLKAYCAHHNIQYLTNGDDQGFGHNHNDNYTYCRSQLGLKPDDWFIVLNPDVRVAPETLLDMVATMRSRQIRLAAPNLFKDTDHRIYEGSIRVFPYPWDFITSFLLKSRRTTVDRKAITEPTSVDWASGAFLAFRADLFERLGGFDERYFLYCEDIDICWRALHLEGEATYYLPDIKATHDGRRDSRKAANLYLLWHVTSAVRFSWVRMRTWLQGSKALVRAPF</sequence>
<accession>A0A918KE66</accession>
<dbReference type="AlphaFoldDB" id="A0A918KE66"/>
<dbReference type="RefSeq" id="WP_189610161.1">
    <property type="nucleotide sequence ID" value="NZ_BMXR01000007.1"/>
</dbReference>
<dbReference type="InterPro" id="IPR029044">
    <property type="entry name" value="Nucleotide-diphossugar_trans"/>
</dbReference>
<dbReference type="PANTHER" id="PTHR43179">
    <property type="entry name" value="RHAMNOSYLTRANSFERASE WBBL"/>
    <property type="match status" value="1"/>
</dbReference>
<evidence type="ECO:0000313" key="1">
    <source>
        <dbReference type="EMBL" id="GGX60245.1"/>
    </source>
</evidence>
<dbReference type="Gene3D" id="3.90.550.10">
    <property type="entry name" value="Spore Coat Polysaccharide Biosynthesis Protein SpsA, Chain A"/>
    <property type="match status" value="1"/>
</dbReference>
<protein>
    <submittedName>
        <fullName evidence="1">Rhamnosyltransferase WbbL</fullName>
    </submittedName>
</protein>
<name>A0A918KE66_9GAMM</name>
<organism evidence="1 2">
    <name type="scientific">Saccharospirillum salsuginis</name>
    <dbReference type="NCBI Taxonomy" id="418750"/>
    <lineage>
        <taxon>Bacteria</taxon>
        <taxon>Pseudomonadati</taxon>
        <taxon>Pseudomonadota</taxon>
        <taxon>Gammaproteobacteria</taxon>
        <taxon>Oceanospirillales</taxon>
        <taxon>Saccharospirillaceae</taxon>
        <taxon>Saccharospirillum</taxon>
    </lineage>
</organism>